<feature type="region of interest" description="Disordered" evidence="1">
    <location>
        <begin position="580"/>
        <end position="620"/>
    </location>
</feature>
<dbReference type="AlphaFoldDB" id="F8MYD4"/>
<dbReference type="Proteomes" id="UP000008065">
    <property type="component" value="Unassembled WGS sequence"/>
</dbReference>
<dbReference type="VEuPathDB" id="FungiDB:NEUTE1DRAFT_141290"/>
<name>F8MYD4_NEUT8</name>
<feature type="region of interest" description="Disordered" evidence="1">
    <location>
        <begin position="56"/>
        <end position="155"/>
    </location>
</feature>
<feature type="compositionally biased region" description="Polar residues" evidence="1">
    <location>
        <begin position="584"/>
        <end position="596"/>
    </location>
</feature>
<dbReference type="GeneID" id="20826229"/>
<dbReference type="RefSeq" id="XP_009854974.1">
    <property type="nucleotide sequence ID" value="XM_009856672.1"/>
</dbReference>
<evidence type="ECO:0000313" key="3">
    <source>
        <dbReference type="Proteomes" id="UP000008065"/>
    </source>
</evidence>
<accession>F8MYD4</accession>
<gene>
    <name evidence="2" type="ORF">NEUTE1DRAFT_141290</name>
</gene>
<reference evidence="3" key="1">
    <citation type="journal article" date="2011" name="Genetics">
        <title>Massive changes in genome architecture accompany the transition to self-fertility in the filamentous fungus Neurospora tetrasperma.</title>
        <authorList>
            <person name="Ellison C.E."/>
            <person name="Stajich J.E."/>
            <person name="Jacobson D.J."/>
            <person name="Natvig D.O."/>
            <person name="Lapidus A."/>
            <person name="Foster B."/>
            <person name="Aerts A."/>
            <person name="Riley R."/>
            <person name="Lindquist E.A."/>
            <person name="Grigoriev I.V."/>
            <person name="Taylor J.W."/>
        </authorList>
    </citation>
    <scope>NUCLEOTIDE SEQUENCE [LARGE SCALE GENOMIC DNA]</scope>
    <source>
        <strain evidence="3">FGSC 2508 / P0657</strain>
    </source>
</reference>
<evidence type="ECO:0000313" key="2">
    <source>
        <dbReference type="EMBL" id="EGO51331.1"/>
    </source>
</evidence>
<evidence type="ECO:0000256" key="1">
    <source>
        <dbReference type="SAM" id="MobiDB-lite"/>
    </source>
</evidence>
<feature type="compositionally biased region" description="Polar residues" evidence="1">
    <location>
        <begin position="73"/>
        <end position="88"/>
    </location>
</feature>
<feature type="compositionally biased region" description="Acidic residues" evidence="1">
    <location>
        <begin position="597"/>
        <end position="610"/>
    </location>
</feature>
<organism evidence="2 3">
    <name type="scientific">Neurospora tetrasperma (strain FGSC 2508 / ATCC MYA-4615 / P0657)</name>
    <dbReference type="NCBI Taxonomy" id="510951"/>
    <lineage>
        <taxon>Eukaryota</taxon>
        <taxon>Fungi</taxon>
        <taxon>Dikarya</taxon>
        <taxon>Ascomycota</taxon>
        <taxon>Pezizomycotina</taxon>
        <taxon>Sordariomycetes</taxon>
        <taxon>Sordariomycetidae</taxon>
        <taxon>Sordariales</taxon>
        <taxon>Sordariaceae</taxon>
        <taxon>Neurospora</taxon>
    </lineage>
</organism>
<feature type="compositionally biased region" description="Low complexity" evidence="1">
    <location>
        <begin position="250"/>
        <end position="270"/>
    </location>
</feature>
<proteinExistence type="predicted"/>
<feature type="compositionally biased region" description="Low complexity" evidence="1">
    <location>
        <begin position="143"/>
        <end position="155"/>
    </location>
</feature>
<dbReference type="KEGG" id="nte:NEUTE1DRAFT141290"/>
<sequence>MCHKTTTIFACSCVLRNHRSCSHSRNLVAANADNVGQGNIASSSFEYLYDHINQPANANTASEGDSNKDDLNAASQDSSAAPTITVAVSTPPLSPSGTATPQALNAGASPFSPASSPLTSTSSAGATIGSSTIRSPSSVEVDTPSASIPTTPSFSISPNPTTNLWASASAGSPASFSSENFDTIDTPIAPAHSSNFTFFGHSASASGSASSSNNNNNNLTNTGHPSENYGMIYSPIASTSSLSLPFYGHSTSGTGSASSNNNNNNSNNTNIGQDYPFPAPTNGTLTPSALLFAMAAFASQQALKPNLEELIKNTLDEIRSSDTRDALPSGFYPRHFGSAQRHIHWNETEIKYVDCAGFLSTHLTELGTRGMTKEERNRECENCPTHFEFEDKVEVELGLCEECEGGHGIDMETAALMRKMTAGQGQGQTHHNHDHSQSQSYNLLPDYNLPDPALDGQQHHAHGNVQTHRVYAYHSQQQQRGVDGDGQMTLPTMGFMSWSDQLGPGVVQTGGRMHVDHQQGSHHHNQPSNMLVGGHQQHQQHQEMEEVENEDAVSSLHRELGYRGDYSEYPEPLRRRILGVLRSTYPSPSPARTEQSAEPEEPEYQPENDDGMALNGGRPL</sequence>
<feature type="compositionally biased region" description="Low complexity" evidence="1">
    <location>
        <begin position="106"/>
        <end position="133"/>
    </location>
</feature>
<protein>
    <submittedName>
        <fullName evidence="2">Uncharacterized protein</fullName>
    </submittedName>
</protein>
<dbReference type="OrthoDB" id="10411128at2759"/>
<keyword evidence="3" id="KW-1185">Reference proteome</keyword>
<feature type="region of interest" description="Disordered" evidence="1">
    <location>
        <begin position="250"/>
        <end position="274"/>
    </location>
</feature>
<dbReference type="EMBL" id="GL891382">
    <property type="protein sequence ID" value="EGO51331.1"/>
    <property type="molecule type" value="Genomic_DNA"/>
</dbReference>
<dbReference type="HOGENOM" id="CLU_486695_0_0_1"/>